<protein>
    <submittedName>
        <fullName evidence="3">Polysaccharide deacetylase family sporulation protein PdaB</fullName>
    </submittedName>
</protein>
<keyword evidence="1" id="KW-1133">Transmembrane helix</keyword>
<sequence>MDHFYVLKFNRRRRFVTVGAMILFVAGIFLLQSNFTLWGNASEDVAFTKGSAEEPNIALTFNISWGDEKVHDILETLKDENVKATFFLSGEWAERHPAIIEKITEDGHEIGMLGYRYKSYLDQDIEEVRRDLFHAQEVFGKLGFEDMKLLRTPSGHFNEEVLDLAKSMGFEVVHWNVSPNDWDKPVTEEIVDEVMKNTTNGDIILLHASDSATRTAPALETILPGLKNKGLEFVPISELISQAHAEIEIIE</sequence>
<gene>
    <name evidence="3" type="primary">pdaB</name>
    <name evidence="3" type="ORF">ACFSBH_12990</name>
</gene>
<dbReference type="Proteomes" id="UP001597221">
    <property type="component" value="Unassembled WGS sequence"/>
</dbReference>
<comment type="caution">
    <text evidence="3">The sequence shown here is derived from an EMBL/GenBank/DDBJ whole genome shotgun (WGS) entry which is preliminary data.</text>
</comment>
<dbReference type="PANTHER" id="PTHR10587:SF128">
    <property type="entry name" value="POLYSACCHARIDE DEACETYLASE PDAB-RELATED"/>
    <property type="match status" value="1"/>
</dbReference>
<organism evidence="3 4">
    <name type="scientific">Oceanobacillus luteolus</name>
    <dbReference type="NCBI Taxonomy" id="1274358"/>
    <lineage>
        <taxon>Bacteria</taxon>
        <taxon>Bacillati</taxon>
        <taxon>Bacillota</taxon>
        <taxon>Bacilli</taxon>
        <taxon>Bacillales</taxon>
        <taxon>Bacillaceae</taxon>
        <taxon>Oceanobacillus</taxon>
    </lineage>
</organism>
<dbReference type="InterPro" id="IPR050248">
    <property type="entry name" value="Polysacc_deacetylase_ArnD"/>
</dbReference>
<keyword evidence="1" id="KW-0812">Transmembrane</keyword>
<name>A0ABW4HSM2_9BACI</name>
<evidence type="ECO:0000256" key="1">
    <source>
        <dbReference type="SAM" id="Phobius"/>
    </source>
</evidence>
<dbReference type="SUPFAM" id="SSF88713">
    <property type="entry name" value="Glycoside hydrolase/deacetylase"/>
    <property type="match status" value="1"/>
</dbReference>
<evidence type="ECO:0000259" key="2">
    <source>
        <dbReference type="PROSITE" id="PS51677"/>
    </source>
</evidence>
<proteinExistence type="predicted"/>
<dbReference type="InterPro" id="IPR011330">
    <property type="entry name" value="Glyco_hydro/deAcase_b/a-brl"/>
</dbReference>
<feature type="transmembrane region" description="Helical" evidence="1">
    <location>
        <begin position="15"/>
        <end position="38"/>
    </location>
</feature>
<keyword evidence="1" id="KW-0472">Membrane</keyword>
<dbReference type="Gene3D" id="3.20.20.370">
    <property type="entry name" value="Glycoside hydrolase/deacetylase"/>
    <property type="match status" value="1"/>
</dbReference>
<accession>A0ABW4HSM2</accession>
<feature type="domain" description="NodB homology" evidence="2">
    <location>
        <begin position="55"/>
        <end position="234"/>
    </location>
</feature>
<dbReference type="Pfam" id="PF01522">
    <property type="entry name" value="Polysacc_deac_1"/>
    <property type="match status" value="1"/>
</dbReference>
<dbReference type="RefSeq" id="WP_251517489.1">
    <property type="nucleotide sequence ID" value="NZ_JAMBON010000059.1"/>
</dbReference>
<evidence type="ECO:0000313" key="4">
    <source>
        <dbReference type="Proteomes" id="UP001597221"/>
    </source>
</evidence>
<dbReference type="PROSITE" id="PS51677">
    <property type="entry name" value="NODB"/>
    <property type="match status" value="1"/>
</dbReference>
<dbReference type="EMBL" id="JBHUDE010000112">
    <property type="protein sequence ID" value="MFD1608544.1"/>
    <property type="molecule type" value="Genomic_DNA"/>
</dbReference>
<dbReference type="NCBIfam" id="TIGR02764">
    <property type="entry name" value="spore_ybaN_pdaB"/>
    <property type="match status" value="1"/>
</dbReference>
<evidence type="ECO:0000313" key="3">
    <source>
        <dbReference type="EMBL" id="MFD1608544.1"/>
    </source>
</evidence>
<dbReference type="InterPro" id="IPR002509">
    <property type="entry name" value="NODB_dom"/>
</dbReference>
<dbReference type="InterPro" id="IPR014132">
    <property type="entry name" value="PdaB-like"/>
</dbReference>
<keyword evidence="4" id="KW-1185">Reference proteome</keyword>
<dbReference type="PANTHER" id="PTHR10587">
    <property type="entry name" value="GLYCOSYL TRANSFERASE-RELATED"/>
    <property type="match status" value="1"/>
</dbReference>
<reference evidence="4" key="1">
    <citation type="journal article" date="2019" name="Int. J. Syst. Evol. Microbiol.">
        <title>The Global Catalogue of Microorganisms (GCM) 10K type strain sequencing project: providing services to taxonomists for standard genome sequencing and annotation.</title>
        <authorList>
            <consortium name="The Broad Institute Genomics Platform"/>
            <consortium name="The Broad Institute Genome Sequencing Center for Infectious Disease"/>
            <person name="Wu L."/>
            <person name="Ma J."/>
        </authorList>
    </citation>
    <scope>NUCLEOTIDE SEQUENCE [LARGE SCALE GENOMIC DNA]</scope>
    <source>
        <strain evidence="4">CGMCC 1.12376</strain>
    </source>
</reference>